<sequence length="88" mass="9144">MNQRLAAALIGTTMGLATFAGSTIAVSAAAPEPAPPQLQQDEVSKVICQVLEQLKLVDHPSLADLVEKLGCKKSEDPTETSTSAPTGR</sequence>
<feature type="chain" id="PRO_5038434073" description="Secreted protein" evidence="1">
    <location>
        <begin position="21"/>
        <end position="88"/>
    </location>
</feature>
<comment type="caution">
    <text evidence="2">The sequence shown here is derived from an EMBL/GenBank/DDBJ whole genome shotgun (WGS) entry which is preliminary data.</text>
</comment>
<reference evidence="2 3" key="1">
    <citation type="submission" date="2018-03" db="EMBL/GenBank/DDBJ databases">
        <title>Genomic Encyclopedia of Type Strains, Phase III (KMG-III): the genomes of soil and plant-associated and newly described type strains.</title>
        <authorList>
            <person name="Whitman W."/>
        </authorList>
    </citation>
    <scope>NUCLEOTIDE SEQUENCE [LARGE SCALE GENOMIC DNA]</scope>
    <source>
        <strain evidence="2 3">CGMCC 4.7097</strain>
    </source>
</reference>
<evidence type="ECO:0008006" key="4">
    <source>
        <dbReference type="Google" id="ProtNLM"/>
    </source>
</evidence>
<accession>A0A2P8IAD2</accession>
<organism evidence="2 3">
    <name type="scientific">Saccharothrix carnea</name>
    <dbReference type="NCBI Taxonomy" id="1280637"/>
    <lineage>
        <taxon>Bacteria</taxon>
        <taxon>Bacillati</taxon>
        <taxon>Actinomycetota</taxon>
        <taxon>Actinomycetes</taxon>
        <taxon>Pseudonocardiales</taxon>
        <taxon>Pseudonocardiaceae</taxon>
        <taxon>Saccharothrix</taxon>
    </lineage>
</organism>
<dbReference type="AlphaFoldDB" id="A0A2P8IAD2"/>
<evidence type="ECO:0000313" key="3">
    <source>
        <dbReference type="Proteomes" id="UP000241118"/>
    </source>
</evidence>
<feature type="signal peptide" evidence="1">
    <location>
        <begin position="1"/>
        <end position="20"/>
    </location>
</feature>
<name>A0A2P8IAD2_SACCR</name>
<dbReference type="Proteomes" id="UP000241118">
    <property type="component" value="Unassembled WGS sequence"/>
</dbReference>
<evidence type="ECO:0000313" key="2">
    <source>
        <dbReference type="EMBL" id="PSL55424.1"/>
    </source>
</evidence>
<dbReference type="EMBL" id="PYAX01000005">
    <property type="protein sequence ID" value="PSL55424.1"/>
    <property type="molecule type" value="Genomic_DNA"/>
</dbReference>
<dbReference type="RefSeq" id="WP_106616286.1">
    <property type="nucleotide sequence ID" value="NZ_PYAX01000005.1"/>
</dbReference>
<gene>
    <name evidence="2" type="ORF">B0I31_105387</name>
</gene>
<dbReference type="OrthoDB" id="3698266at2"/>
<protein>
    <recommendedName>
        <fullName evidence="4">Secreted protein</fullName>
    </recommendedName>
</protein>
<proteinExistence type="predicted"/>
<keyword evidence="3" id="KW-1185">Reference proteome</keyword>
<keyword evidence="1" id="KW-0732">Signal</keyword>
<evidence type="ECO:0000256" key="1">
    <source>
        <dbReference type="SAM" id="SignalP"/>
    </source>
</evidence>